<evidence type="ECO:0000256" key="5">
    <source>
        <dbReference type="ARBA" id="ARBA00022533"/>
    </source>
</evidence>
<dbReference type="Gene3D" id="3.90.1390.10">
    <property type="entry name" value="b-12 dependent (class ii) ribonucleotide reductase, chain A, domain 3"/>
    <property type="match status" value="1"/>
</dbReference>
<dbReference type="PANTHER" id="PTHR43371:SF1">
    <property type="entry name" value="RIBONUCLEOSIDE-DIPHOSPHATE REDUCTASE"/>
    <property type="match status" value="1"/>
</dbReference>
<feature type="active site" evidence="13">
    <location>
        <position position="367"/>
    </location>
</feature>
<dbReference type="InterPro" id="IPR050862">
    <property type="entry name" value="RdRp_reductase_class-2"/>
</dbReference>
<feature type="domain" description="B12-dependent ribonucleotide reductase insertion" evidence="17">
    <location>
        <begin position="171"/>
        <end position="248"/>
    </location>
</feature>
<dbReference type="InterPro" id="IPR040763">
    <property type="entry name" value="RNR_alpha_hel"/>
</dbReference>
<evidence type="ECO:0000259" key="15">
    <source>
        <dbReference type="Pfam" id="PF02867"/>
    </source>
</evidence>
<dbReference type="Pfam" id="PF17975">
    <property type="entry name" value="RNR_Alpha"/>
    <property type="match status" value="1"/>
</dbReference>
<comment type="catalytic activity">
    <reaction evidence="12">
        <text>a 2'-deoxyribonucleoside 5'-triphosphate + [thioredoxin]-disulfide + H2O = a ribonucleoside 5'-triphosphate + [thioredoxin]-dithiol</text>
        <dbReference type="Rhea" id="RHEA:12701"/>
        <dbReference type="Rhea" id="RHEA-COMP:10698"/>
        <dbReference type="Rhea" id="RHEA-COMP:10700"/>
        <dbReference type="ChEBI" id="CHEBI:15377"/>
        <dbReference type="ChEBI" id="CHEBI:29950"/>
        <dbReference type="ChEBI" id="CHEBI:50058"/>
        <dbReference type="ChEBI" id="CHEBI:61557"/>
        <dbReference type="ChEBI" id="CHEBI:61560"/>
        <dbReference type="EC" id="1.17.4.2"/>
    </reaction>
</comment>
<comment type="similarity">
    <text evidence="2">Belongs to the class II ribonucleoside-triphosphate reductase family.</text>
</comment>
<evidence type="ECO:0000313" key="19">
    <source>
        <dbReference type="Proteomes" id="UP000633619"/>
    </source>
</evidence>
<feature type="domain" description="Ribonucleotide reductase large subunit C-terminal" evidence="15">
    <location>
        <begin position="342"/>
        <end position="464"/>
    </location>
</feature>
<keyword evidence="11" id="KW-0170">Cobalt</keyword>
<comment type="cofactor">
    <cofactor evidence="1">
        <name>adenosylcob(III)alamin</name>
        <dbReference type="ChEBI" id="CHEBI:18408"/>
    </cofactor>
</comment>
<dbReference type="SUPFAM" id="SSF51998">
    <property type="entry name" value="PFL-like glycyl radical enzymes"/>
    <property type="match status" value="1"/>
</dbReference>
<keyword evidence="19" id="KW-1185">Reference proteome</keyword>
<dbReference type="GO" id="GO:0000166">
    <property type="term" value="F:nucleotide binding"/>
    <property type="evidence" value="ECO:0007669"/>
    <property type="project" value="InterPro"/>
</dbReference>
<feature type="active site" evidence="13">
    <location>
        <position position="369"/>
    </location>
</feature>
<protein>
    <recommendedName>
        <fullName evidence="4">Adenosylcobalamin-dependent ribonucleoside-triphosphate reductase</fullName>
        <ecNumber evidence="3">1.17.4.2</ecNumber>
    </recommendedName>
</protein>
<evidence type="ECO:0000256" key="6">
    <source>
        <dbReference type="ARBA" id="ARBA00022628"/>
    </source>
</evidence>
<dbReference type="NCBIfam" id="TIGR02505">
    <property type="entry name" value="RTPR"/>
    <property type="match status" value="1"/>
</dbReference>
<evidence type="ECO:0000256" key="12">
    <source>
        <dbReference type="ARBA" id="ARBA00048987"/>
    </source>
</evidence>
<dbReference type="EC" id="1.17.4.2" evidence="3"/>
<evidence type="ECO:0000256" key="1">
    <source>
        <dbReference type="ARBA" id="ARBA00001922"/>
    </source>
</evidence>
<keyword evidence="7" id="KW-0235">DNA replication</keyword>
<accession>A0A8I1A771</accession>
<evidence type="ECO:0000256" key="10">
    <source>
        <dbReference type="ARBA" id="ARBA00023284"/>
    </source>
</evidence>
<feature type="disulfide bond" description="Redox-active" evidence="14">
    <location>
        <begin position="106"/>
        <end position="378"/>
    </location>
</feature>
<comment type="caution">
    <text evidence="18">The sequence shown here is derived from an EMBL/GenBank/DDBJ whole genome shotgun (WGS) entry which is preliminary data.</text>
</comment>
<reference evidence="18 19" key="1">
    <citation type="submission" date="2020-12" db="EMBL/GenBank/DDBJ databases">
        <title>WGS of Thermoactinomyces spp.</title>
        <authorList>
            <person name="Cheng K."/>
        </authorList>
    </citation>
    <scope>NUCLEOTIDE SEQUENCE [LARGE SCALE GENOMIC DNA]</scope>
    <source>
        <strain evidence="19">CICC 10671\DSM 43846</strain>
    </source>
</reference>
<evidence type="ECO:0000256" key="11">
    <source>
        <dbReference type="ARBA" id="ARBA00023285"/>
    </source>
</evidence>
<dbReference type="GO" id="GO:0004748">
    <property type="term" value="F:ribonucleoside-diphosphate reductase activity, thioredoxin disulfide as acceptor"/>
    <property type="evidence" value="ECO:0007669"/>
    <property type="project" value="InterPro"/>
</dbReference>
<dbReference type="Proteomes" id="UP000633619">
    <property type="component" value="Unassembled WGS sequence"/>
</dbReference>
<dbReference type="GO" id="GO:0008998">
    <property type="term" value="F:ribonucleoside-triphosphate reductase (thioredoxin) activity"/>
    <property type="evidence" value="ECO:0007669"/>
    <property type="project" value="UniProtKB-EC"/>
</dbReference>
<evidence type="ECO:0000256" key="13">
    <source>
        <dbReference type="PIRSR" id="PIRSR613345-1"/>
    </source>
</evidence>
<dbReference type="InterPro" id="IPR013345">
    <property type="entry name" value="RTP_Rdtase_AdoCbl-dep"/>
</dbReference>
<evidence type="ECO:0000256" key="2">
    <source>
        <dbReference type="ARBA" id="ARBA00005654"/>
    </source>
</evidence>
<evidence type="ECO:0000256" key="4">
    <source>
        <dbReference type="ARBA" id="ARBA00021063"/>
    </source>
</evidence>
<evidence type="ECO:0000256" key="7">
    <source>
        <dbReference type="ARBA" id="ARBA00022705"/>
    </source>
</evidence>
<keyword evidence="9 14" id="KW-1015">Disulfide bond</keyword>
<dbReference type="Gene3D" id="3.20.70.20">
    <property type="match status" value="1"/>
</dbReference>
<evidence type="ECO:0000256" key="8">
    <source>
        <dbReference type="ARBA" id="ARBA00023002"/>
    </source>
</evidence>
<keyword evidence="10" id="KW-0676">Redox-active center</keyword>
<dbReference type="InterPro" id="IPR000788">
    <property type="entry name" value="RNR_lg_C"/>
</dbReference>
<evidence type="ECO:0000313" key="18">
    <source>
        <dbReference type="EMBL" id="MBH8594050.1"/>
    </source>
</evidence>
<proteinExistence type="inferred from homology"/>
<feature type="domain" description="Ribonucleotide reductase alpha-helical" evidence="16">
    <location>
        <begin position="6"/>
        <end position="93"/>
    </location>
</feature>
<dbReference type="Gene3D" id="3.30.1620.10">
    <property type="entry name" value="b-12 dependent (class ii) ribonucleotide reductase, Chain A, Domain 2"/>
    <property type="match status" value="1"/>
</dbReference>
<evidence type="ECO:0000259" key="17">
    <source>
        <dbReference type="Pfam" id="PF21995"/>
    </source>
</evidence>
<dbReference type="InterPro" id="IPR054158">
    <property type="entry name" value="RNR-II_ins_dom"/>
</dbReference>
<dbReference type="PANTHER" id="PTHR43371">
    <property type="entry name" value="VITAMIN B12-DEPENDENT RIBONUCLEOTIDE REDUCTASE"/>
    <property type="match status" value="1"/>
</dbReference>
<gene>
    <name evidence="18" type="primary">nrdJ</name>
    <name evidence="18" type="ORF">I8U20_01750</name>
</gene>
<evidence type="ECO:0000256" key="3">
    <source>
        <dbReference type="ARBA" id="ARBA00012275"/>
    </source>
</evidence>
<evidence type="ECO:0000256" key="14">
    <source>
        <dbReference type="PIRSR" id="PIRSR613345-2"/>
    </source>
</evidence>
<dbReference type="EMBL" id="JAECVW010000001">
    <property type="protein sequence ID" value="MBH8594050.1"/>
    <property type="molecule type" value="Genomic_DNA"/>
</dbReference>
<dbReference type="Pfam" id="PF21995">
    <property type="entry name" value="RNR-II_ins_dom"/>
    <property type="match status" value="1"/>
</dbReference>
<dbReference type="AlphaFoldDB" id="A0A8I1A771"/>
<keyword evidence="6" id="KW-0846">Cobalamin</keyword>
<evidence type="ECO:0000256" key="9">
    <source>
        <dbReference type="ARBA" id="ARBA00023157"/>
    </source>
</evidence>
<sequence>MSKQLLTKDFLAKYPDFPRHMDELGKFVYYRTYSRWIPELKRRETWKETVTRAVEYNCSLVDAVTKEEAEKLFDNIFNLRQFLSGRTLWIGGTEAAKKFPMANFNCSFVVVDDFEAIDDIFYLLMLGTGTGFRILKSDVDKLPRVRTHLPTEFKPYNPTPKHKRAEHTSLAFEGDKAIIKVGDSKEGWVQSLSFYLRLFWDKKYRNVQSVLIDFDDVRPKGERLETFGGTASGHESLKNMFEKIHDVLTTDRFAPKPVNGKLRPIHILDICNIIGENVVVGGVRRTAENALLDADDEETILAKKDIHLYPDKYHRFLSNNSIYYTSKPSWEKIKWQFDVLKEEGEPCFLNAEAAQKRRPNFNGVNPCFEILLDSRGLCNLTTVNVLAFVKDGKLDMRGLLEAQRLSARASYRMTNVTLELHKWDEIQKRDRLLGCSLTGWKDAMEALGYDSKKEAELLRKLKEVARKSADEYADSLGLNRPLLVTTVKPEGTLSQLCGGVSSGLHHTHAPHYIRRIRINAHDPLLKTVEELGWATHNEVGQGEFVNGRYVPVTTKVIDFPVKSPVSRTKYDVTAIEQLETYYRFQENYTEHNSSNTISIKDGEWEDVVKNVWEFWDDMVAVSFLKLDNHVYELAPYETVDKKQYQELKSKMKPFDPELLQKYENGDDFDLGNEGCEGGACPIR</sequence>
<keyword evidence="8 18" id="KW-0560">Oxidoreductase</keyword>
<organism evidence="18 19">
    <name type="scientific">Thermoactinomyces intermedius</name>
    <dbReference type="NCBI Taxonomy" id="2024"/>
    <lineage>
        <taxon>Bacteria</taxon>
        <taxon>Bacillati</taxon>
        <taxon>Bacillota</taxon>
        <taxon>Bacilli</taxon>
        <taxon>Bacillales</taxon>
        <taxon>Thermoactinomycetaceae</taxon>
        <taxon>Thermoactinomyces</taxon>
    </lineage>
</organism>
<dbReference type="GO" id="GO:0006260">
    <property type="term" value="P:DNA replication"/>
    <property type="evidence" value="ECO:0007669"/>
    <property type="project" value="UniProtKB-KW"/>
</dbReference>
<keyword evidence="5" id="KW-0021">Allosteric enzyme</keyword>
<dbReference type="RefSeq" id="WP_181729191.1">
    <property type="nucleotide sequence ID" value="NZ_JACEIR010000001.1"/>
</dbReference>
<dbReference type="GO" id="GO:0031419">
    <property type="term" value="F:cobalamin binding"/>
    <property type="evidence" value="ECO:0007669"/>
    <property type="project" value="UniProtKB-KW"/>
</dbReference>
<evidence type="ECO:0000259" key="16">
    <source>
        <dbReference type="Pfam" id="PF17975"/>
    </source>
</evidence>
<name>A0A8I1A771_THEIN</name>
<dbReference type="Pfam" id="PF02867">
    <property type="entry name" value="Ribonuc_red_lgC"/>
    <property type="match status" value="1"/>
</dbReference>